<proteinExistence type="predicted"/>
<dbReference type="InterPro" id="IPR034660">
    <property type="entry name" value="DinB/YfiT-like"/>
</dbReference>
<reference evidence="1 2" key="1">
    <citation type="submission" date="2019-09" db="EMBL/GenBank/DDBJ databases">
        <title>Flavobacterium sp. nov., isolated from glacier ice.</title>
        <authorList>
            <person name="Liu Q."/>
        </authorList>
    </citation>
    <scope>NUCLEOTIDE SEQUENCE [LARGE SCALE GENOMIC DNA]</scope>
    <source>
        <strain evidence="1 2">NBRC 112527</strain>
    </source>
</reference>
<keyword evidence="2" id="KW-1185">Reference proteome</keyword>
<accession>A0A7J5AIU3</accession>
<dbReference type="AlphaFoldDB" id="A0A7J5AIU3"/>
<dbReference type="Gene3D" id="1.20.120.450">
    <property type="entry name" value="dinb family like domain"/>
    <property type="match status" value="1"/>
</dbReference>
<gene>
    <name evidence="1" type="ORF">F6464_00100</name>
</gene>
<evidence type="ECO:0000313" key="2">
    <source>
        <dbReference type="Proteomes" id="UP000490922"/>
    </source>
</evidence>
<protein>
    <submittedName>
        <fullName evidence="1">DUF1569 domain-containing protein</fullName>
    </submittedName>
</protein>
<evidence type="ECO:0000313" key="1">
    <source>
        <dbReference type="EMBL" id="KAB1157522.1"/>
    </source>
</evidence>
<name>A0A7J5AIU3_9FLAO</name>
<dbReference type="InterPro" id="IPR011463">
    <property type="entry name" value="DUF1569"/>
</dbReference>
<dbReference type="EMBL" id="WAEM01000001">
    <property type="protein sequence ID" value="KAB1157522.1"/>
    <property type="molecule type" value="Genomic_DNA"/>
</dbReference>
<organism evidence="1 2">
    <name type="scientific">Flavobacterium luteum</name>
    <dbReference type="NCBI Taxonomy" id="2026654"/>
    <lineage>
        <taxon>Bacteria</taxon>
        <taxon>Pseudomonadati</taxon>
        <taxon>Bacteroidota</taxon>
        <taxon>Flavobacteriia</taxon>
        <taxon>Flavobacteriales</taxon>
        <taxon>Flavobacteriaceae</taxon>
        <taxon>Flavobacterium</taxon>
    </lineage>
</organism>
<comment type="caution">
    <text evidence="1">The sequence shown here is derived from an EMBL/GenBank/DDBJ whole genome shotgun (WGS) entry which is preliminary data.</text>
</comment>
<dbReference type="OrthoDB" id="981199at2"/>
<dbReference type="Pfam" id="PF07606">
    <property type="entry name" value="DUF1569"/>
    <property type="match status" value="1"/>
</dbReference>
<sequence>MQNQMERLQKLIVELESKIPNQEIINPLVSISSVGWHIEHSLLTINLVIEALQKSDPRLYKWTFNSTRILVFAMNRIPRGRAKAPKAVQPKLDFDSKSIKNHLEVAKLKNLEIKSIPEYAYFQHPYFGHLKLKATLRFLQIHTKHHLAIINDIIKLDRL</sequence>
<dbReference type="Proteomes" id="UP000490922">
    <property type="component" value="Unassembled WGS sequence"/>
</dbReference>